<feature type="chain" id="PRO_5004777446" description="DUF4367 domain-containing protein" evidence="2">
    <location>
        <begin position="39"/>
        <end position="207"/>
    </location>
</feature>
<evidence type="ECO:0000313" key="3">
    <source>
        <dbReference type="EMBL" id="AFK65204.1"/>
    </source>
</evidence>
<feature type="signal peptide" evidence="2">
    <location>
        <begin position="1"/>
        <end position="38"/>
    </location>
</feature>
<proteinExistence type="predicted"/>
<evidence type="ECO:0000256" key="1">
    <source>
        <dbReference type="SAM" id="MobiDB-lite"/>
    </source>
</evidence>
<sequence>MLQMKLMSPSYTGRRKAAWLAAAVLALSLMTGCGNDEAAPAPGTENNGQQGGTTQGGGTADTAKEGQQGDAAAQKPAEKVSLAQITYSDADRKGIADVAKIQELAKVYVPQQGTADEKFDQVGGGQKQVTLKYAKMSIIESASEIKPAGTVEKEENVTLKQGSGKFVTVGGQDTLYFKMEDTFIALQSAKGLSRAELQAIAETMAPL</sequence>
<protein>
    <recommendedName>
        <fullName evidence="4">DUF4367 domain-containing protein</fullName>
    </recommendedName>
</protein>
<feature type="compositionally biased region" description="Gly residues" evidence="1">
    <location>
        <begin position="49"/>
        <end position="59"/>
    </location>
</feature>
<organism evidence="3">
    <name type="scientific">Paenibacillus mucilaginosus K02</name>
    <dbReference type="NCBI Taxonomy" id="997761"/>
    <lineage>
        <taxon>Bacteria</taxon>
        <taxon>Bacillati</taxon>
        <taxon>Bacillota</taxon>
        <taxon>Bacilli</taxon>
        <taxon>Bacillales</taxon>
        <taxon>Paenibacillaceae</taxon>
        <taxon>Paenibacillus</taxon>
    </lineage>
</organism>
<name>V9IRK4_9BACL</name>
<dbReference type="AlphaFoldDB" id="V9IRK4"/>
<evidence type="ECO:0008006" key="4">
    <source>
        <dbReference type="Google" id="ProtNLM"/>
    </source>
</evidence>
<accession>V9IRK4</accession>
<keyword evidence="2" id="KW-0732">Signal</keyword>
<evidence type="ECO:0000256" key="2">
    <source>
        <dbReference type="SAM" id="SignalP"/>
    </source>
</evidence>
<feature type="region of interest" description="Disordered" evidence="1">
    <location>
        <begin position="37"/>
        <end position="75"/>
    </location>
</feature>
<dbReference type="EMBL" id="JN225010">
    <property type="protein sequence ID" value="AFK65204.1"/>
    <property type="molecule type" value="Genomic_DNA"/>
</dbReference>
<reference evidence="3" key="1">
    <citation type="submission" date="2011-07" db="EMBL/GenBank/DDBJ databases">
        <title>Some potential microbial weathering related gene sequences of Bacillus mucilaginosus.</title>
        <authorList>
            <person name="Lian B."/>
            <person name="Xiao B."/>
        </authorList>
    </citation>
    <scope>NUCLEOTIDE SEQUENCE</scope>
    <source>
        <strain evidence="3">K02</strain>
    </source>
</reference>
<dbReference type="PROSITE" id="PS51257">
    <property type="entry name" value="PROKAR_LIPOPROTEIN"/>
    <property type="match status" value="1"/>
</dbReference>